<dbReference type="Pfam" id="PF00830">
    <property type="entry name" value="Ribosomal_L28"/>
    <property type="match status" value="1"/>
</dbReference>
<dbReference type="Proteomes" id="UP000245639">
    <property type="component" value="Unassembled WGS sequence"/>
</dbReference>
<dbReference type="SUPFAM" id="SSF143800">
    <property type="entry name" value="L28p-like"/>
    <property type="match status" value="1"/>
</dbReference>
<evidence type="ECO:0000313" key="9">
    <source>
        <dbReference type="Proteomes" id="UP000245639"/>
    </source>
</evidence>
<dbReference type="InterPro" id="IPR036870">
    <property type="entry name" value="Ribosomal_bS18_sf"/>
</dbReference>
<dbReference type="InterPro" id="IPR037147">
    <property type="entry name" value="Ribosomal_bL28_sf"/>
</dbReference>
<dbReference type="PANTHER" id="PTHR13479:SF40">
    <property type="entry name" value="SMALL RIBOSOMAL SUBUNIT PROTEIN BS18M"/>
    <property type="match status" value="1"/>
</dbReference>
<evidence type="ECO:0000256" key="1">
    <source>
        <dbReference type="ARBA" id="ARBA00005589"/>
    </source>
</evidence>
<keyword evidence="3 5" id="KW-0689">Ribosomal protein</keyword>
<evidence type="ECO:0000256" key="6">
    <source>
        <dbReference type="HAMAP-Rule" id="MF_00373"/>
    </source>
</evidence>
<protein>
    <recommendedName>
        <fullName evidence="5 6">Multifunctional fusion protein</fullName>
    </recommendedName>
    <domain>
        <recommendedName>
            <fullName evidence="5">Small ribosomal subunit protein bS18</fullName>
        </recommendedName>
    </domain>
    <domain>
        <recommendedName>
            <fullName evidence="6">Large ribosomal subunit protein bL28</fullName>
        </recommendedName>
    </domain>
</protein>
<evidence type="ECO:0000256" key="7">
    <source>
        <dbReference type="RuleBase" id="RU003910"/>
    </source>
</evidence>
<evidence type="ECO:0000256" key="3">
    <source>
        <dbReference type="ARBA" id="ARBA00022980"/>
    </source>
</evidence>
<dbReference type="FunFam" id="2.30.170.40:FF:000001">
    <property type="entry name" value="50S ribosomal protein L28"/>
    <property type="match status" value="1"/>
</dbReference>
<dbReference type="EMBL" id="QEKW01000022">
    <property type="protein sequence ID" value="PVY98018.1"/>
    <property type="molecule type" value="Genomic_DNA"/>
</dbReference>
<dbReference type="OrthoDB" id="9805609at2"/>
<accession>A0A2U1EDI6</accession>
<reference evidence="8 9" key="1">
    <citation type="submission" date="2018-04" db="EMBL/GenBank/DDBJ databases">
        <title>Genomic Encyclopedia of Type Strains, Phase IV (KMG-IV): sequencing the most valuable type-strain genomes for metagenomic binning, comparative biology and taxonomic classification.</title>
        <authorList>
            <person name="Goeker M."/>
        </authorList>
    </citation>
    <scope>NUCLEOTIDE SEQUENCE [LARGE SCALE GENOMIC DNA]</scope>
    <source>
        <strain evidence="8 9">DSM 45771</strain>
    </source>
</reference>
<comment type="subunit">
    <text evidence="5">Part of the 30S ribosomal subunit. Forms a tight heterodimer with protein bS6.</text>
</comment>
<sequence length="166" mass="18698">MPGPPRVGSARKKKANPLLARGIEIVEWTDVSLLRTFISDRGKIRSRRVTGLTGQQQRQVAAAIKTAREMALVPYTSSPKQPPQEEPRMSRRCQLTGREPGFGKNVSHSHVRTNRRFDPNIQDKRYWLPGEGRYVRLTLSTKAIKTVDRDGIESVVARLRAAGEKV</sequence>
<keyword evidence="4 5" id="KW-0687">Ribonucleoprotein</keyword>
<keyword evidence="5" id="KW-0699">rRNA-binding</keyword>
<comment type="similarity">
    <text evidence="1 5 7">Belongs to the bacterial ribosomal protein bS18 family.</text>
</comment>
<dbReference type="InterPro" id="IPR034704">
    <property type="entry name" value="Ribosomal_bL28/bL31-like_sf"/>
</dbReference>
<dbReference type="GO" id="GO:0022627">
    <property type="term" value="C:cytosolic small ribosomal subunit"/>
    <property type="evidence" value="ECO:0007669"/>
    <property type="project" value="TreeGrafter"/>
</dbReference>
<gene>
    <name evidence="6" type="primary">rpmB</name>
    <name evidence="5" type="synonym">rpsR</name>
    <name evidence="8" type="ORF">C8D89_12273</name>
</gene>
<dbReference type="GO" id="GO:0006412">
    <property type="term" value="P:translation"/>
    <property type="evidence" value="ECO:0007669"/>
    <property type="project" value="UniProtKB-UniRule"/>
</dbReference>
<dbReference type="PRINTS" id="PR00974">
    <property type="entry name" value="RIBOSOMALS18"/>
</dbReference>
<keyword evidence="5" id="KW-0694">RNA-binding</keyword>
<name>A0A2U1EDI6_9PSEU</name>
<comment type="similarity">
    <text evidence="2 6">Belongs to the bacterial ribosomal protein bL28 family.</text>
</comment>
<dbReference type="GO" id="GO:0070181">
    <property type="term" value="F:small ribosomal subunit rRNA binding"/>
    <property type="evidence" value="ECO:0007669"/>
    <property type="project" value="TreeGrafter"/>
</dbReference>
<comment type="function">
    <text evidence="5">Binds as a heterodimer with protein bS6 to the central domain of the 16S rRNA, where it helps stabilize the platform of the 30S subunit.</text>
</comment>
<evidence type="ECO:0000313" key="8">
    <source>
        <dbReference type="EMBL" id="PVY98018.1"/>
    </source>
</evidence>
<proteinExistence type="inferred from homology"/>
<dbReference type="InterPro" id="IPR001383">
    <property type="entry name" value="Ribosomal_bL28_bact-type"/>
</dbReference>
<evidence type="ECO:0000256" key="4">
    <source>
        <dbReference type="ARBA" id="ARBA00023274"/>
    </source>
</evidence>
<dbReference type="AlphaFoldDB" id="A0A2U1EDI6"/>
<comment type="caution">
    <text evidence="8">The sequence shown here is derived from an EMBL/GenBank/DDBJ whole genome shotgun (WGS) entry which is preliminary data.</text>
</comment>
<dbReference type="HAMAP" id="MF_00373">
    <property type="entry name" value="Ribosomal_bL28"/>
    <property type="match status" value="1"/>
</dbReference>
<dbReference type="NCBIfam" id="TIGR00009">
    <property type="entry name" value="L28"/>
    <property type="match status" value="1"/>
</dbReference>
<evidence type="ECO:0000256" key="5">
    <source>
        <dbReference type="HAMAP-Rule" id="MF_00270"/>
    </source>
</evidence>
<dbReference type="HAMAP" id="MF_00270">
    <property type="entry name" value="Ribosomal_bS18"/>
    <property type="match status" value="1"/>
</dbReference>
<dbReference type="InterPro" id="IPR001648">
    <property type="entry name" value="Ribosomal_bS18"/>
</dbReference>
<dbReference type="Gene3D" id="2.30.170.40">
    <property type="entry name" value="Ribosomal protein L28/L24"/>
    <property type="match status" value="1"/>
</dbReference>
<dbReference type="GO" id="GO:0003735">
    <property type="term" value="F:structural constituent of ribosome"/>
    <property type="evidence" value="ECO:0007669"/>
    <property type="project" value="InterPro"/>
</dbReference>
<dbReference type="NCBIfam" id="TIGR00165">
    <property type="entry name" value="S18"/>
    <property type="match status" value="1"/>
</dbReference>
<dbReference type="PANTHER" id="PTHR13479">
    <property type="entry name" value="30S RIBOSOMAL PROTEIN S18"/>
    <property type="match status" value="1"/>
</dbReference>
<organism evidence="8 9">
    <name type="scientific">Actinomycetospora cinnamomea</name>
    <dbReference type="NCBI Taxonomy" id="663609"/>
    <lineage>
        <taxon>Bacteria</taxon>
        <taxon>Bacillati</taxon>
        <taxon>Actinomycetota</taxon>
        <taxon>Actinomycetes</taxon>
        <taxon>Pseudonocardiales</taxon>
        <taxon>Pseudonocardiaceae</taxon>
        <taxon>Actinomycetospora</taxon>
    </lineage>
</organism>
<dbReference type="SUPFAM" id="SSF46911">
    <property type="entry name" value="Ribosomal protein S18"/>
    <property type="match status" value="1"/>
</dbReference>
<dbReference type="InterPro" id="IPR026569">
    <property type="entry name" value="Ribosomal_bL28"/>
</dbReference>
<dbReference type="Gene3D" id="4.10.640.10">
    <property type="entry name" value="Ribosomal protein S18"/>
    <property type="match status" value="1"/>
</dbReference>
<evidence type="ECO:0000256" key="2">
    <source>
        <dbReference type="ARBA" id="ARBA00008760"/>
    </source>
</evidence>
<keyword evidence="9" id="KW-1185">Reference proteome</keyword>
<dbReference type="Pfam" id="PF01084">
    <property type="entry name" value="Ribosomal_S18"/>
    <property type="match status" value="1"/>
</dbReference>